<organism evidence="2 3">
    <name type="scientific">Gordonia defluvii</name>
    <dbReference type="NCBI Taxonomy" id="283718"/>
    <lineage>
        <taxon>Bacteria</taxon>
        <taxon>Bacillati</taxon>
        <taxon>Actinomycetota</taxon>
        <taxon>Actinomycetes</taxon>
        <taxon>Mycobacteriales</taxon>
        <taxon>Gordoniaceae</taxon>
        <taxon>Gordonia</taxon>
    </lineage>
</organism>
<feature type="transmembrane region" description="Helical" evidence="1">
    <location>
        <begin position="39"/>
        <end position="58"/>
    </location>
</feature>
<evidence type="ECO:0008006" key="4">
    <source>
        <dbReference type="Google" id="ProtNLM"/>
    </source>
</evidence>
<protein>
    <recommendedName>
        <fullName evidence="4">Transmembrane protein</fullName>
    </recommendedName>
</protein>
<reference evidence="2 3" key="1">
    <citation type="journal article" date="2019" name="Int. J. Syst. Evol. Microbiol.">
        <title>The Global Catalogue of Microorganisms (GCM) 10K type strain sequencing project: providing services to taxonomists for standard genome sequencing and annotation.</title>
        <authorList>
            <consortium name="The Broad Institute Genomics Platform"/>
            <consortium name="The Broad Institute Genome Sequencing Center for Infectious Disease"/>
            <person name="Wu L."/>
            <person name="Ma J."/>
        </authorList>
    </citation>
    <scope>NUCLEOTIDE SEQUENCE [LARGE SCALE GENOMIC DNA]</scope>
    <source>
        <strain evidence="2 3">JCM 14234</strain>
    </source>
</reference>
<sequence length="100" mass="10579">MSVTTDPTIRRAFIHGSVTVALALGALIAGGAADGTTRTVLLAACPLITLIGAVAAGIRTYRAWKVNNRWPVWQGLLWFLLMTTLLLFMSVAPTVLGLTA</sequence>
<keyword evidence="1" id="KW-1133">Transmembrane helix</keyword>
<evidence type="ECO:0000256" key="1">
    <source>
        <dbReference type="SAM" id="Phobius"/>
    </source>
</evidence>
<name>A0ABN3YE11_9ACTN</name>
<feature type="transmembrane region" description="Helical" evidence="1">
    <location>
        <begin position="12"/>
        <end position="33"/>
    </location>
</feature>
<comment type="caution">
    <text evidence="2">The sequence shown here is derived from an EMBL/GenBank/DDBJ whole genome shotgun (WGS) entry which is preliminary data.</text>
</comment>
<proteinExistence type="predicted"/>
<dbReference type="Proteomes" id="UP001501035">
    <property type="component" value="Unassembled WGS sequence"/>
</dbReference>
<gene>
    <name evidence="2" type="ORF">GCM10010528_00230</name>
</gene>
<feature type="transmembrane region" description="Helical" evidence="1">
    <location>
        <begin position="70"/>
        <end position="92"/>
    </location>
</feature>
<keyword evidence="1" id="KW-0472">Membrane</keyword>
<accession>A0ABN3YE11</accession>
<dbReference type="EMBL" id="BAAAVS010000001">
    <property type="protein sequence ID" value="GAA3022140.1"/>
    <property type="molecule type" value="Genomic_DNA"/>
</dbReference>
<evidence type="ECO:0000313" key="3">
    <source>
        <dbReference type="Proteomes" id="UP001501035"/>
    </source>
</evidence>
<evidence type="ECO:0000313" key="2">
    <source>
        <dbReference type="EMBL" id="GAA3022140.1"/>
    </source>
</evidence>
<keyword evidence="1" id="KW-0812">Transmembrane</keyword>
<keyword evidence="3" id="KW-1185">Reference proteome</keyword>